<proteinExistence type="predicted"/>
<feature type="transmembrane region" description="Helical" evidence="5">
    <location>
        <begin position="160"/>
        <end position="178"/>
    </location>
</feature>
<dbReference type="Pfam" id="PF13813">
    <property type="entry name" value="MBOAT_2"/>
    <property type="match status" value="1"/>
</dbReference>
<comment type="caution">
    <text evidence="7">The sequence shown here is derived from an EMBL/GenBank/DDBJ whole genome shotgun (WGS) entry which is preliminary data.</text>
</comment>
<evidence type="ECO:0000256" key="4">
    <source>
        <dbReference type="ARBA" id="ARBA00023136"/>
    </source>
</evidence>
<evidence type="ECO:0000313" key="7">
    <source>
        <dbReference type="EMBL" id="KAJ5602602.1"/>
    </source>
</evidence>
<keyword evidence="3 5" id="KW-1133">Transmembrane helix</keyword>
<evidence type="ECO:0000256" key="3">
    <source>
        <dbReference type="ARBA" id="ARBA00022989"/>
    </source>
</evidence>
<dbReference type="InterPro" id="IPR032805">
    <property type="entry name" value="Wax_synthase_dom"/>
</dbReference>
<reference evidence="7" key="1">
    <citation type="journal article" date="2023" name="IMA Fungus">
        <title>Comparative genomic study of the Penicillium genus elucidates a diverse pangenome and 15 lateral gene transfer events.</title>
        <authorList>
            <person name="Petersen C."/>
            <person name="Sorensen T."/>
            <person name="Nielsen M.R."/>
            <person name="Sondergaard T.E."/>
            <person name="Sorensen J.L."/>
            <person name="Fitzpatrick D.A."/>
            <person name="Frisvad J.C."/>
            <person name="Nielsen K.L."/>
        </authorList>
    </citation>
    <scope>NUCLEOTIDE SEQUENCE</scope>
    <source>
        <strain evidence="7">IBT 12815</strain>
    </source>
</reference>
<protein>
    <recommendedName>
        <fullName evidence="6">Wax synthase domain-containing protein</fullName>
    </recommendedName>
</protein>
<evidence type="ECO:0000259" key="6">
    <source>
        <dbReference type="Pfam" id="PF13813"/>
    </source>
</evidence>
<evidence type="ECO:0000256" key="2">
    <source>
        <dbReference type="ARBA" id="ARBA00022692"/>
    </source>
</evidence>
<dbReference type="AlphaFoldDB" id="A0AAD6E760"/>
<keyword evidence="4 5" id="KW-0472">Membrane</keyword>
<evidence type="ECO:0000256" key="1">
    <source>
        <dbReference type="ARBA" id="ARBA00004141"/>
    </source>
</evidence>
<keyword evidence="8" id="KW-1185">Reference proteome</keyword>
<feature type="transmembrane region" description="Helical" evidence="5">
    <location>
        <begin position="115"/>
        <end position="134"/>
    </location>
</feature>
<dbReference type="RefSeq" id="XP_056752400.1">
    <property type="nucleotide sequence ID" value="XM_056896615.1"/>
</dbReference>
<name>A0AAD6E760_9EURO</name>
<keyword evidence="2 5" id="KW-0812">Transmembrane</keyword>
<reference evidence="7" key="2">
    <citation type="submission" date="2023-01" db="EMBL/GenBank/DDBJ databases">
        <authorList>
            <person name="Petersen C."/>
        </authorList>
    </citation>
    <scope>NUCLEOTIDE SEQUENCE</scope>
    <source>
        <strain evidence="7">IBT 12815</strain>
    </source>
</reference>
<comment type="subcellular location">
    <subcellularLocation>
        <location evidence="1">Membrane</location>
        <topology evidence="1">Multi-pass membrane protein</topology>
    </subcellularLocation>
</comment>
<gene>
    <name evidence="7" type="ORF">N7537_005558</name>
</gene>
<sequence length="351" mass="39719">MTSYLIILCCIEVAAQSHFEAHPALKLTIVFFTLIKVLHFVSIFGIVRVDIDDVKNPASKLSPSDTYHCTCTALRLVTSTRCIRTRWQIKGLHPSSNDFISNGTNQRVRFLVRQVSIIAWQYLGIDFLYFGLLLDMQNNKLHLYRPGADFLGPRTTSEQLMARAVLLCIFLPLCQILLDALYRAVSVVAVATYLTRWEDWPPIFGSVQSAYTVRNFWRQVILKFWHQLIRWPLVTISKELRRKVPKLPFLDGYVDMIIVFALSGILHSIGVAYSGTTENLSGIALYFTSSTVAIIMEDHAPALNVSQQWKITLGFIWVLAWLCVEHFGKSHTALVLGVGGLVLHKYMGASI</sequence>
<accession>A0AAD6E760</accession>
<organism evidence="7 8">
    <name type="scientific">Penicillium hordei</name>
    <dbReference type="NCBI Taxonomy" id="40994"/>
    <lineage>
        <taxon>Eukaryota</taxon>
        <taxon>Fungi</taxon>
        <taxon>Dikarya</taxon>
        <taxon>Ascomycota</taxon>
        <taxon>Pezizomycotina</taxon>
        <taxon>Eurotiomycetes</taxon>
        <taxon>Eurotiomycetidae</taxon>
        <taxon>Eurotiales</taxon>
        <taxon>Aspergillaceae</taxon>
        <taxon>Penicillium</taxon>
    </lineage>
</organism>
<evidence type="ECO:0000313" key="8">
    <source>
        <dbReference type="Proteomes" id="UP001213799"/>
    </source>
</evidence>
<dbReference type="GeneID" id="81586857"/>
<dbReference type="Proteomes" id="UP001213799">
    <property type="component" value="Unassembled WGS sequence"/>
</dbReference>
<feature type="transmembrane region" description="Helical" evidence="5">
    <location>
        <begin position="25"/>
        <end position="47"/>
    </location>
</feature>
<feature type="domain" description="Wax synthase" evidence="6">
    <location>
        <begin position="200"/>
        <end position="287"/>
    </location>
</feature>
<dbReference type="GO" id="GO:0016020">
    <property type="term" value="C:membrane"/>
    <property type="evidence" value="ECO:0007669"/>
    <property type="project" value="UniProtKB-SubCell"/>
</dbReference>
<evidence type="ECO:0000256" key="5">
    <source>
        <dbReference type="SAM" id="Phobius"/>
    </source>
</evidence>
<dbReference type="EMBL" id="JAQJAE010000003">
    <property type="protein sequence ID" value="KAJ5602602.1"/>
    <property type="molecule type" value="Genomic_DNA"/>
</dbReference>